<protein>
    <submittedName>
        <fullName evidence="1">Uncharacterized protein</fullName>
    </submittedName>
</protein>
<proteinExistence type="predicted"/>
<keyword evidence="2" id="KW-1185">Reference proteome</keyword>
<dbReference type="HOGENOM" id="CLU_688047_0_0_1"/>
<dbReference type="OrthoDB" id="2195646at2759"/>
<evidence type="ECO:0000313" key="1">
    <source>
        <dbReference type="EMBL" id="EOB11818.1"/>
    </source>
</evidence>
<accession>R0MGD9</accession>
<dbReference type="VEuPathDB" id="MicrosporidiaDB:NBO_773gi001"/>
<dbReference type="AlphaFoldDB" id="R0MGD9"/>
<evidence type="ECO:0000313" key="2">
    <source>
        <dbReference type="Proteomes" id="UP000016927"/>
    </source>
</evidence>
<reference evidence="1 2" key="1">
    <citation type="journal article" date="2013" name="BMC Genomics">
        <title>Comparative genomics of parasitic silkworm microsporidia reveal an association between genome expansion and host adaptation.</title>
        <authorList>
            <person name="Pan G."/>
            <person name="Xu J."/>
            <person name="Li T."/>
            <person name="Xia Q."/>
            <person name="Liu S.L."/>
            <person name="Zhang G."/>
            <person name="Li S."/>
            <person name="Li C."/>
            <person name="Liu H."/>
            <person name="Yang L."/>
            <person name="Liu T."/>
            <person name="Zhang X."/>
            <person name="Wu Z."/>
            <person name="Fan W."/>
            <person name="Dang X."/>
            <person name="Xiang H."/>
            <person name="Tao M."/>
            <person name="Li Y."/>
            <person name="Hu J."/>
            <person name="Li Z."/>
            <person name="Lin L."/>
            <person name="Luo J."/>
            <person name="Geng L."/>
            <person name="Wang L."/>
            <person name="Long M."/>
            <person name="Wan Y."/>
            <person name="He N."/>
            <person name="Zhang Z."/>
            <person name="Lu C."/>
            <person name="Keeling P.J."/>
            <person name="Wang J."/>
            <person name="Xiang Z."/>
            <person name="Zhou Z."/>
        </authorList>
    </citation>
    <scope>NUCLEOTIDE SEQUENCE [LARGE SCALE GENOMIC DNA]</scope>
    <source>
        <strain evidence="2">CQ1 / CVCC 102059</strain>
    </source>
</reference>
<organism evidence="1 2">
    <name type="scientific">Nosema bombycis (strain CQ1 / CVCC 102059)</name>
    <name type="common">Microsporidian parasite</name>
    <name type="synonym">Pebrine of silkworm</name>
    <dbReference type="NCBI Taxonomy" id="578461"/>
    <lineage>
        <taxon>Eukaryota</taxon>
        <taxon>Fungi</taxon>
        <taxon>Fungi incertae sedis</taxon>
        <taxon>Microsporidia</taxon>
        <taxon>Nosematidae</taxon>
        <taxon>Nosema</taxon>
    </lineage>
</organism>
<dbReference type="Proteomes" id="UP000016927">
    <property type="component" value="Unassembled WGS sequence"/>
</dbReference>
<dbReference type="EMBL" id="KB909680">
    <property type="protein sequence ID" value="EOB11818.1"/>
    <property type="molecule type" value="Genomic_DNA"/>
</dbReference>
<feature type="non-terminal residue" evidence="1">
    <location>
        <position position="401"/>
    </location>
</feature>
<name>R0MGD9_NOSB1</name>
<sequence length="401" mass="47682">MIDNLDVEDVIKMNFDVFDRVLDVDDSVRQKAFEFYEKFINYIKNHHSVIYFKNTEDKNLLDEKIKRSKTNIDEEEVLDIVSDALLNLFKGLNTIRQDEYSKFIDKLDFSIDFYVDYEKETGVEIYLENNRENVFKDYNYKDLNEDQRKIYFFYFNESLKDNEVKDLIKDDLMSAMVYLRDKDITNYIFEIYDEINDKDFHLKILTLTRLGKYKELLSNKTGEQPKDLVFAAFLSYKTDLDTSKNTFDCIFYQAKHGQLDFDNLNKCDLSNHELLEIIIASKSLELLSALTDRLFEDAEKFKEIFNERLEMNKKVMGQTLNEFILEGKHNLYLYVLLFGNIKSGCIDFFISFLHFLASSTRNKEKISKFYKKYLGNVSKNVFNEFASVCYNLKTKSMYPTN</sequence>
<gene>
    <name evidence="1" type="ORF">NBO_773gi001</name>
</gene>